<protein>
    <submittedName>
        <fullName evidence="3">Glutathione S-transferase family protein</fullName>
    </submittedName>
</protein>
<dbReference type="Gene3D" id="3.40.30.10">
    <property type="entry name" value="Glutaredoxin"/>
    <property type="match status" value="1"/>
</dbReference>
<dbReference type="PANTHER" id="PTHR44051">
    <property type="entry name" value="GLUTATHIONE S-TRANSFERASE-RELATED"/>
    <property type="match status" value="1"/>
</dbReference>
<dbReference type="SUPFAM" id="SSF47616">
    <property type="entry name" value="GST C-terminal domain-like"/>
    <property type="match status" value="1"/>
</dbReference>
<gene>
    <name evidence="3" type="ORF">GXW71_18250</name>
</gene>
<dbReference type="SFLD" id="SFLDS00019">
    <property type="entry name" value="Glutathione_Transferase_(cytos"/>
    <property type="match status" value="1"/>
</dbReference>
<proteinExistence type="predicted"/>
<organism evidence="3 4">
    <name type="scientific">Plastoroseomonas hellenica</name>
    <dbReference type="NCBI Taxonomy" id="2687306"/>
    <lineage>
        <taxon>Bacteria</taxon>
        <taxon>Pseudomonadati</taxon>
        <taxon>Pseudomonadota</taxon>
        <taxon>Alphaproteobacteria</taxon>
        <taxon>Acetobacterales</taxon>
        <taxon>Acetobacteraceae</taxon>
        <taxon>Plastoroseomonas</taxon>
    </lineage>
</organism>
<dbReference type="SFLD" id="SFLDG00358">
    <property type="entry name" value="Main_(cytGST)"/>
    <property type="match status" value="1"/>
</dbReference>
<evidence type="ECO:0000259" key="1">
    <source>
        <dbReference type="PROSITE" id="PS50404"/>
    </source>
</evidence>
<evidence type="ECO:0000313" key="3">
    <source>
        <dbReference type="EMBL" id="MBR0666309.1"/>
    </source>
</evidence>
<dbReference type="InterPro" id="IPR040079">
    <property type="entry name" value="Glutathione_S-Trfase"/>
</dbReference>
<dbReference type="SFLD" id="SFLDG01150">
    <property type="entry name" value="Main.1:_Beta-like"/>
    <property type="match status" value="1"/>
</dbReference>
<dbReference type="EMBL" id="JAAGBB010000022">
    <property type="protein sequence ID" value="MBR0666309.1"/>
    <property type="molecule type" value="Genomic_DNA"/>
</dbReference>
<dbReference type="Pfam" id="PF02798">
    <property type="entry name" value="GST_N"/>
    <property type="match status" value="1"/>
</dbReference>
<dbReference type="InterPro" id="IPR036282">
    <property type="entry name" value="Glutathione-S-Trfase_C_sf"/>
</dbReference>
<dbReference type="Pfam" id="PF13410">
    <property type="entry name" value="GST_C_2"/>
    <property type="match status" value="1"/>
</dbReference>
<dbReference type="CDD" id="cd03046">
    <property type="entry name" value="GST_N_GTT1_like"/>
    <property type="match status" value="1"/>
</dbReference>
<dbReference type="InterPro" id="IPR036249">
    <property type="entry name" value="Thioredoxin-like_sf"/>
</dbReference>
<dbReference type="Gene3D" id="1.20.1050.10">
    <property type="match status" value="1"/>
</dbReference>
<evidence type="ECO:0000313" key="4">
    <source>
        <dbReference type="Proteomes" id="UP001196870"/>
    </source>
</evidence>
<evidence type="ECO:0000259" key="2">
    <source>
        <dbReference type="PROSITE" id="PS50405"/>
    </source>
</evidence>
<name>A0ABS5F1A4_9PROT</name>
<accession>A0ABS5F1A4</accession>
<dbReference type="Proteomes" id="UP001196870">
    <property type="component" value="Unassembled WGS sequence"/>
</dbReference>
<comment type="caution">
    <text evidence="3">The sequence shown here is derived from an EMBL/GenBank/DDBJ whole genome shotgun (WGS) entry which is preliminary data.</text>
</comment>
<sequence>MTAPRFLLHHAPRSRSARILWLLEEAGAPYALARHDLDQATHKRPEFLAVNPFGKLPALVDRGPDGTWDAVVTESVAICAYVADVLPEAGLAPPPGTPERAAYATWLGFGAAVLEPAFADLAFPRAQEPPARAIGWPSFATALERIEAALTPGPYLLGERFSAADIMVGGMLQWAVQWGKATAAPATARTLAALDARPALARARAVDA</sequence>
<keyword evidence="4" id="KW-1185">Reference proteome</keyword>
<reference evidence="4" key="1">
    <citation type="journal article" date="2021" name="Syst. Appl. Microbiol.">
        <title>Roseomonas hellenica sp. nov., isolated from roots of wild-growing Alkanna tinctoria.</title>
        <authorList>
            <person name="Rat A."/>
            <person name="Naranjo H.D."/>
            <person name="Lebbe L."/>
            <person name="Cnockaert M."/>
            <person name="Krigas N."/>
            <person name="Grigoriadou K."/>
            <person name="Maloupa E."/>
            <person name="Willems A."/>
        </authorList>
    </citation>
    <scope>NUCLEOTIDE SEQUENCE [LARGE SCALE GENOMIC DNA]</scope>
    <source>
        <strain evidence="4">LMG 31523</strain>
    </source>
</reference>
<dbReference type="PROSITE" id="PS50404">
    <property type="entry name" value="GST_NTER"/>
    <property type="match status" value="1"/>
</dbReference>
<feature type="domain" description="GST N-terminal" evidence="1">
    <location>
        <begin position="3"/>
        <end position="90"/>
    </location>
</feature>
<feature type="domain" description="GST C-terminal" evidence="2">
    <location>
        <begin position="96"/>
        <end position="208"/>
    </location>
</feature>
<dbReference type="SUPFAM" id="SSF52833">
    <property type="entry name" value="Thioredoxin-like"/>
    <property type="match status" value="1"/>
</dbReference>
<dbReference type="PANTHER" id="PTHR44051:SF21">
    <property type="entry name" value="GLUTATHIONE S-TRANSFERASE FAMILY PROTEIN"/>
    <property type="match status" value="1"/>
</dbReference>
<dbReference type="RefSeq" id="WP_211853984.1">
    <property type="nucleotide sequence ID" value="NZ_JAAGBB010000022.1"/>
</dbReference>
<dbReference type="InterPro" id="IPR004045">
    <property type="entry name" value="Glutathione_S-Trfase_N"/>
</dbReference>
<dbReference type="InterPro" id="IPR010987">
    <property type="entry name" value="Glutathione-S-Trfase_C-like"/>
</dbReference>
<dbReference type="PROSITE" id="PS50405">
    <property type="entry name" value="GST_CTER"/>
    <property type="match status" value="1"/>
</dbReference>